<gene>
    <name evidence="1" type="ORF">EFY79_10610</name>
</gene>
<name>A0A3M9NFY9_9BACT</name>
<keyword evidence="2" id="KW-1185">Reference proteome</keyword>
<accession>A0A3M9NFY9</accession>
<dbReference type="Proteomes" id="UP000267223">
    <property type="component" value="Unassembled WGS sequence"/>
</dbReference>
<dbReference type="RefSeq" id="WP_123120686.1">
    <property type="nucleotide sequence ID" value="NZ_RJJR01000008.1"/>
</dbReference>
<dbReference type="OrthoDB" id="9757976at2"/>
<protein>
    <submittedName>
        <fullName evidence="1">Uncharacterized protein</fullName>
    </submittedName>
</protein>
<dbReference type="AlphaFoldDB" id="A0A3M9NFY9"/>
<evidence type="ECO:0000313" key="1">
    <source>
        <dbReference type="EMBL" id="RNI36133.1"/>
    </source>
</evidence>
<sequence length="98" mass="11384">MQAEIIKKLNLTRANFCLEEPYQYLTLYHYKKDVFIAELNLSDGVATLNLIYRTGAKDYYSVLPSDLFLSLPNSEIDRGLNRNNQIPDNHINTKEEVM</sequence>
<organism evidence="1 2">
    <name type="scientific">Hanamia caeni</name>
    <dbReference type="NCBI Taxonomy" id="2294116"/>
    <lineage>
        <taxon>Bacteria</taxon>
        <taxon>Pseudomonadati</taxon>
        <taxon>Bacteroidota</taxon>
        <taxon>Chitinophagia</taxon>
        <taxon>Chitinophagales</taxon>
        <taxon>Chitinophagaceae</taxon>
        <taxon>Hanamia</taxon>
    </lineage>
</organism>
<proteinExistence type="predicted"/>
<dbReference type="EMBL" id="RJJR01000008">
    <property type="protein sequence ID" value="RNI36133.1"/>
    <property type="molecule type" value="Genomic_DNA"/>
</dbReference>
<reference evidence="1 2" key="1">
    <citation type="submission" date="2018-11" db="EMBL/GenBank/DDBJ databases">
        <title>Draft genome sequence of Ferruginibacter sp. BO-59.</title>
        <authorList>
            <person name="Im W.T."/>
        </authorList>
    </citation>
    <scope>NUCLEOTIDE SEQUENCE [LARGE SCALE GENOMIC DNA]</scope>
    <source>
        <strain evidence="1 2">BO-59</strain>
    </source>
</reference>
<comment type="caution">
    <text evidence="1">The sequence shown here is derived from an EMBL/GenBank/DDBJ whole genome shotgun (WGS) entry which is preliminary data.</text>
</comment>
<evidence type="ECO:0000313" key="2">
    <source>
        <dbReference type="Proteomes" id="UP000267223"/>
    </source>
</evidence>